<gene>
    <name evidence="3" type="ORF">AWRI4619_LOCUS7333</name>
</gene>
<evidence type="ECO:0000256" key="1">
    <source>
        <dbReference type="SAM" id="MobiDB-lite"/>
    </source>
</evidence>
<dbReference type="GO" id="GO:0006120">
    <property type="term" value="P:mitochondrial electron transport, NADH to ubiquinone"/>
    <property type="evidence" value="ECO:0007669"/>
    <property type="project" value="TreeGrafter"/>
</dbReference>
<dbReference type="PANTHER" id="PTHR13156">
    <property type="entry name" value="NADH-UBIQUINONE OXIDOREDUCTASE 13 KD-A SUBUNIT"/>
    <property type="match status" value="1"/>
</dbReference>
<dbReference type="EMBL" id="CAIJEN010000013">
    <property type="protein sequence ID" value="CAD0092323.1"/>
    <property type="molecule type" value="Genomic_DNA"/>
</dbReference>
<feature type="compositionally biased region" description="Polar residues" evidence="1">
    <location>
        <begin position="43"/>
        <end position="59"/>
    </location>
</feature>
<dbReference type="AlphaFoldDB" id="A0A9N8PDJ6"/>
<dbReference type="GO" id="GO:0005739">
    <property type="term" value="C:mitochondrion"/>
    <property type="evidence" value="ECO:0007669"/>
    <property type="project" value="GOC"/>
</dbReference>
<evidence type="ECO:0000313" key="3">
    <source>
        <dbReference type="EMBL" id="CAD0092323.1"/>
    </source>
</evidence>
<accession>A0A9N8PDJ6</accession>
<keyword evidence="4" id="KW-1185">Reference proteome</keyword>
<dbReference type="Proteomes" id="UP000716446">
    <property type="component" value="Unassembled WGS sequence"/>
</dbReference>
<sequence length="207" mass="23268">MLATRLSRSCAARYSHAHRAFTTTSFLRADNPIPANDTKDRSTPSPVSSTNAMPLSSEGNMDKPLQESVAEGEERRVMQAPNRKSVWSRSQQPREKAMVGPRFEQMIMYDQPRPMAAIELIHKQPVNWVKERTVKCDGGGGPLGHPRIFINVDKPQICWCTYCGLPYSNRKMLESLPSTSYPLEPQGHEAEVPQGYQSNTGKPLEQR</sequence>
<feature type="region of interest" description="Disordered" evidence="1">
    <location>
        <begin position="29"/>
        <end position="98"/>
    </location>
</feature>
<reference evidence="3" key="1">
    <citation type="submission" date="2020-06" db="EMBL/GenBank/DDBJ databases">
        <authorList>
            <person name="Onetto C."/>
        </authorList>
    </citation>
    <scope>NUCLEOTIDE SEQUENCE</scope>
</reference>
<proteinExistence type="predicted"/>
<dbReference type="FunFam" id="2.60.260.40:FF:000003">
    <property type="entry name" value="NADH dehydrogenase [ubiquinone] iron-sulfur protein 6, mitochondrial"/>
    <property type="match status" value="1"/>
</dbReference>
<name>A0A9N8PDJ6_9PEZI</name>
<evidence type="ECO:0000313" key="4">
    <source>
        <dbReference type="Proteomes" id="UP000716446"/>
    </source>
</evidence>
<feature type="domain" description="Zinc finger CHCC-type" evidence="2">
    <location>
        <begin position="132"/>
        <end position="167"/>
    </location>
</feature>
<dbReference type="Pfam" id="PF10276">
    <property type="entry name" value="zf-CHCC"/>
    <property type="match status" value="1"/>
</dbReference>
<dbReference type="InterPro" id="IPR019401">
    <property type="entry name" value="Znf_CHCC"/>
</dbReference>
<dbReference type="PANTHER" id="PTHR13156:SF0">
    <property type="entry name" value="NADH DEHYDROGENASE [UBIQUINONE] IRON-SULFUR PROTEIN 6, MITOCHONDRIAL"/>
    <property type="match status" value="1"/>
</dbReference>
<protein>
    <recommendedName>
        <fullName evidence="2">Zinc finger CHCC-type domain-containing protein</fullName>
    </recommendedName>
</protein>
<organism evidence="3 4">
    <name type="scientific">Aureobasidium vineae</name>
    <dbReference type="NCBI Taxonomy" id="2773715"/>
    <lineage>
        <taxon>Eukaryota</taxon>
        <taxon>Fungi</taxon>
        <taxon>Dikarya</taxon>
        <taxon>Ascomycota</taxon>
        <taxon>Pezizomycotina</taxon>
        <taxon>Dothideomycetes</taxon>
        <taxon>Dothideomycetidae</taxon>
        <taxon>Dothideales</taxon>
        <taxon>Saccotheciaceae</taxon>
        <taxon>Aureobasidium</taxon>
    </lineage>
</organism>
<comment type="caution">
    <text evidence="3">The sequence shown here is derived from an EMBL/GenBank/DDBJ whole genome shotgun (WGS) entry which is preliminary data.</text>
</comment>
<dbReference type="Gene3D" id="2.60.260.40">
    <property type="entry name" value="q5lls5 like domains"/>
    <property type="match status" value="1"/>
</dbReference>
<feature type="region of interest" description="Disordered" evidence="1">
    <location>
        <begin position="177"/>
        <end position="207"/>
    </location>
</feature>
<evidence type="ECO:0000259" key="2">
    <source>
        <dbReference type="Pfam" id="PF10276"/>
    </source>
</evidence>